<gene>
    <name evidence="2" type="ORF">BT96DRAFT_774091</name>
</gene>
<dbReference type="InterPro" id="IPR043502">
    <property type="entry name" value="DNA/RNA_pol_sf"/>
</dbReference>
<organism evidence="2 3">
    <name type="scientific">Gymnopus androsaceus JB14</name>
    <dbReference type="NCBI Taxonomy" id="1447944"/>
    <lineage>
        <taxon>Eukaryota</taxon>
        <taxon>Fungi</taxon>
        <taxon>Dikarya</taxon>
        <taxon>Basidiomycota</taxon>
        <taxon>Agaricomycotina</taxon>
        <taxon>Agaricomycetes</taxon>
        <taxon>Agaricomycetidae</taxon>
        <taxon>Agaricales</taxon>
        <taxon>Marasmiineae</taxon>
        <taxon>Omphalotaceae</taxon>
        <taxon>Gymnopus</taxon>
    </lineage>
</organism>
<dbReference type="EMBL" id="ML769701">
    <property type="protein sequence ID" value="KAE9389328.1"/>
    <property type="molecule type" value="Genomic_DNA"/>
</dbReference>
<protein>
    <recommendedName>
        <fullName evidence="4">DNA/RNA polymerase</fullName>
    </recommendedName>
</protein>
<evidence type="ECO:0000313" key="2">
    <source>
        <dbReference type="EMBL" id="KAE9389328.1"/>
    </source>
</evidence>
<feature type="chain" id="PRO_5025489126" description="DNA/RNA polymerase" evidence="1">
    <location>
        <begin position="20"/>
        <end position="201"/>
    </location>
</feature>
<evidence type="ECO:0000313" key="3">
    <source>
        <dbReference type="Proteomes" id="UP000799118"/>
    </source>
</evidence>
<dbReference type="AlphaFoldDB" id="A0A6A4GUD6"/>
<name>A0A6A4GUD6_9AGAR</name>
<dbReference type="OrthoDB" id="198652at2759"/>
<keyword evidence="3" id="KW-1185">Reference proteome</keyword>
<reference evidence="2" key="1">
    <citation type="journal article" date="2019" name="Environ. Microbiol.">
        <title>Fungal ecological strategies reflected in gene transcription - a case study of two litter decomposers.</title>
        <authorList>
            <person name="Barbi F."/>
            <person name="Kohler A."/>
            <person name="Barry K."/>
            <person name="Baskaran P."/>
            <person name="Daum C."/>
            <person name="Fauchery L."/>
            <person name="Ihrmark K."/>
            <person name="Kuo A."/>
            <person name="LaButti K."/>
            <person name="Lipzen A."/>
            <person name="Morin E."/>
            <person name="Grigoriev I.V."/>
            <person name="Henrissat B."/>
            <person name="Lindahl B."/>
            <person name="Martin F."/>
        </authorList>
    </citation>
    <scope>NUCLEOTIDE SEQUENCE</scope>
    <source>
        <strain evidence="2">JB14</strain>
    </source>
</reference>
<dbReference type="SUPFAM" id="SSF56672">
    <property type="entry name" value="DNA/RNA polymerases"/>
    <property type="match status" value="1"/>
</dbReference>
<evidence type="ECO:0000256" key="1">
    <source>
        <dbReference type="SAM" id="SignalP"/>
    </source>
</evidence>
<proteinExistence type="predicted"/>
<dbReference type="Proteomes" id="UP000799118">
    <property type="component" value="Unassembled WGS sequence"/>
</dbReference>
<accession>A0A6A4GUD6</accession>
<sequence>MGLVLWILIYVKLLADLLAYINDNFSWEFGDNITFYAPYNDYYPTKQTRLLECWDELGIPHDKPKQLWGPSLLIVGFKVDPNTMTITMPLEARSDLLEEIQRFAGVGKHWTLKEYQHLGGWINWSLNVYPLLHPGLLALYEKMAGKSRLNDQIWTNKAVIWELLWFAEKVEILDGMRMLDNEEWGVEEADLVLYCDACPAG</sequence>
<feature type="signal peptide" evidence="1">
    <location>
        <begin position="1"/>
        <end position="19"/>
    </location>
</feature>
<evidence type="ECO:0008006" key="4">
    <source>
        <dbReference type="Google" id="ProtNLM"/>
    </source>
</evidence>
<keyword evidence="1" id="KW-0732">Signal</keyword>
<feature type="non-terminal residue" evidence="2">
    <location>
        <position position="201"/>
    </location>
</feature>